<accession>A0ABT2RYE5</accession>
<keyword evidence="3" id="KW-1185">Reference proteome</keyword>
<feature type="domain" description="Phage-Barnase-EndoU-ColicinE5/D-RelE like nuclease 3" evidence="1">
    <location>
        <begin position="12"/>
        <end position="110"/>
    </location>
</feature>
<dbReference type="Pfam" id="PF18812">
    <property type="entry name" value="PBECR3"/>
    <property type="match status" value="1"/>
</dbReference>
<dbReference type="RefSeq" id="WP_158363693.1">
    <property type="nucleotide sequence ID" value="NZ_JAOQKC010000012.1"/>
</dbReference>
<proteinExistence type="predicted"/>
<name>A0ABT2RYE5_9FIRM</name>
<dbReference type="InterPro" id="IPR041301">
    <property type="entry name" value="PBECR3"/>
</dbReference>
<reference evidence="2 3" key="1">
    <citation type="journal article" date="2021" name="ISME Commun">
        <title>Automated analysis of genomic sequences facilitates high-throughput and comprehensive description of bacteria.</title>
        <authorList>
            <person name="Hitch T.C.A."/>
        </authorList>
    </citation>
    <scope>NUCLEOTIDE SEQUENCE [LARGE SCALE GENOMIC DNA]</scope>
    <source>
        <strain evidence="2 3">Sanger_04</strain>
    </source>
</reference>
<evidence type="ECO:0000313" key="3">
    <source>
        <dbReference type="Proteomes" id="UP001652461"/>
    </source>
</evidence>
<dbReference type="Proteomes" id="UP001652461">
    <property type="component" value="Unassembled WGS sequence"/>
</dbReference>
<gene>
    <name evidence="2" type="ORF">OCV63_10050</name>
</gene>
<evidence type="ECO:0000313" key="2">
    <source>
        <dbReference type="EMBL" id="MCU6697237.1"/>
    </source>
</evidence>
<sequence>MDERIVPVGRFLPEFNSYLPHQIEQEIIYRSIGLEKHILKRHPDCLPYIEYIPQILSSPDYIGVNPNETAVSFELVKVLSENIQIGIKLDVTEDYLYVATLHAITTSKLQHRVQNGRLKKFDK</sequence>
<evidence type="ECO:0000259" key="1">
    <source>
        <dbReference type="Pfam" id="PF18812"/>
    </source>
</evidence>
<organism evidence="2 3">
    <name type="scientific">Laedolimicola ammoniilytica</name>
    <dbReference type="NCBI Taxonomy" id="2981771"/>
    <lineage>
        <taxon>Bacteria</taxon>
        <taxon>Bacillati</taxon>
        <taxon>Bacillota</taxon>
        <taxon>Clostridia</taxon>
        <taxon>Lachnospirales</taxon>
        <taxon>Lachnospiraceae</taxon>
        <taxon>Laedolimicola</taxon>
    </lineage>
</organism>
<protein>
    <recommendedName>
        <fullName evidence="1">Phage-Barnase-EndoU-ColicinE5/D-RelE like nuclease 3 domain-containing protein</fullName>
    </recommendedName>
</protein>
<comment type="caution">
    <text evidence="2">The sequence shown here is derived from an EMBL/GenBank/DDBJ whole genome shotgun (WGS) entry which is preliminary data.</text>
</comment>
<dbReference type="EMBL" id="JAOQKC010000012">
    <property type="protein sequence ID" value="MCU6697237.1"/>
    <property type="molecule type" value="Genomic_DNA"/>
</dbReference>